<evidence type="ECO:0000256" key="1">
    <source>
        <dbReference type="ARBA" id="ARBA00023015"/>
    </source>
</evidence>
<keyword evidence="2" id="KW-0238">DNA-binding</keyword>
<evidence type="ECO:0000313" key="6">
    <source>
        <dbReference type="EMBL" id="GAA5194327.1"/>
    </source>
</evidence>
<dbReference type="InterPro" id="IPR005471">
    <property type="entry name" value="Tscrpt_reg_IclR_N"/>
</dbReference>
<evidence type="ECO:0000259" key="4">
    <source>
        <dbReference type="PROSITE" id="PS51077"/>
    </source>
</evidence>
<dbReference type="Gene3D" id="3.30.450.40">
    <property type="match status" value="1"/>
</dbReference>
<dbReference type="Proteomes" id="UP001500200">
    <property type="component" value="Unassembled WGS sequence"/>
</dbReference>
<dbReference type="PROSITE" id="PS51078">
    <property type="entry name" value="ICLR_ED"/>
    <property type="match status" value="1"/>
</dbReference>
<reference evidence="7" key="1">
    <citation type="journal article" date="2019" name="Int. J. Syst. Evol. Microbiol.">
        <title>The Global Catalogue of Microorganisms (GCM) 10K type strain sequencing project: providing services to taxonomists for standard genome sequencing and annotation.</title>
        <authorList>
            <consortium name="The Broad Institute Genomics Platform"/>
            <consortium name="The Broad Institute Genome Sequencing Center for Infectious Disease"/>
            <person name="Wu L."/>
            <person name="Ma J."/>
        </authorList>
    </citation>
    <scope>NUCLEOTIDE SEQUENCE [LARGE SCALE GENOMIC DNA]</scope>
    <source>
        <strain evidence="7">JCM 18514</strain>
    </source>
</reference>
<dbReference type="SUPFAM" id="SSF55781">
    <property type="entry name" value="GAF domain-like"/>
    <property type="match status" value="1"/>
</dbReference>
<organism evidence="6 7">
    <name type="scientific">Arthrobacter gyeryongensis</name>
    <dbReference type="NCBI Taxonomy" id="1650592"/>
    <lineage>
        <taxon>Bacteria</taxon>
        <taxon>Bacillati</taxon>
        <taxon>Actinomycetota</taxon>
        <taxon>Actinomycetes</taxon>
        <taxon>Micrococcales</taxon>
        <taxon>Micrococcaceae</taxon>
        <taxon>Arthrobacter</taxon>
    </lineage>
</organism>
<dbReference type="InterPro" id="IPR036390">
    <property type="entry name" value="WH_DNA-bd_sf"/>
</dbReference>
<dbReference type="SUPFAM" id="SSF46785">
    <property type="entry name" value="Winged helix' DNA-binding domain"/>
    <property type="match status" value="1"/>
</dbReference>
<proteinExistence type="predicted"/>
<sequence length="277" mass="29720">MVTPRERIQMAGRPRQDNGQVQGAAASLLNGLAVLEAFSVQNPVLGVTEVAQRVGLHKSTVSRILGGLAEAGYVQRDEETGRYRLGLALLALSGPLLADLDVRRAAVPYLEQLTESTQETSAISVWNGHEAIVVEQVASPYQVKHTATIGTRYNKFESSSVRVFLAELAPALATELIESGQILRAAADGLPLDHTTHLQEIARQAYAINDGSTTEEEFGVSAPVRDYRGKVVGCITASAPRSRVHKHAAQDALIRAVQHTAGEVSTRLGWSASLDQP</sequence>
<dbReference type="InterPro" id="IPR029016">
    <property type="entry name" value="GAF-like_dom_sf"/>
</dbReference>
<accession>A0ABP9SFW1</accession>
<dbReference type="Gene3D" id="1.10.10.10">
    <property type="entry name" value="Winged helix-like DNA-binding domain superfamily/Winged helix DNA-binding domain"/>
    <property type="match status" value="1"/>
</dbReference>
<dbReference type="SMART" id="SM00346">
    <property type="entry name" value="HTH_ICLR"/>
    <property type="match status" value="1"/>
</dbReference>
<evidence type="ECO:0000313" key="7">
    <source>
        <dbReference type="Proteomes" id="UP001500200"/>
    </source>
</evidence>
<feature type="domain" description="HTH iclR-type" evidence="4">
    <location>
        <begin position="25"/>
        <end position="87"/>
    </location>
</feature>
<dbReference type="InterPro" id="IPR050707">
    <property type="entry name" value="HTH_MetabolicPath_Reg"/>
</dbReference>
<gene>
    <name evidence="6" type="ORF">GCM10023346_21530</name>
</gene>
<feature type="domain" description="IclR-ED" evidence="5">
    <location>
        <begin position="88"/>
        <end position="270"/>
    </location>
</feature>
<comment type="caution">
    <text evidence="6">The sequence shown here is derived from an EMBL/GenBank/DDBJ whole genome shotgun (WGS) entry which is preliminary data.</text>
</comment>
<keyword evidence="3" id="KW-0804">Transcription</keyword>
<dbReference type="Pfam" id="PF09339">
    <property type="entry name" value="HTH_IclR"/>
    <property type="match status" value="1"/>
</dbReference>
<dbReference type="InterPro" id="IPR036388">
    <property type="entry name" value="WH-like_DNA-bd_sf"/>
</dbReference>
<protein>
    <submittedName>
        <fullName evidence="6">IclR family transcriptional regulator</fullName>
    </submittedName>
</protein>
<evidence type="ECO:0000259" key="5">
    <source>
        <dbReference type="PROSITE" id="PS51078"/>
    </source>
</evidence>
<evidence type="ECO:0000256" key="2">
    <source>
        <dbReference type="ARBA" id="ARBA00023125"/>
    </source>
</evidence>
<dbReference type="PANTHER" id="PTHR30136">
    <property type="entry name" value="HELIX-TURN-HELIX TRANSCRIPTIONAL REGULATOR, ICLR FAMILY"/>
    <property type="match status" value="1"/>
</dbReference>
<dbReference type="EMBL" id="BAABKK010000012">
    <property type="protein sequence ID" value="GAA5194327.1"/>
    <property type="molecule type" value="Genomic_DNA"/>
</dbReference>
<keyword evidence="1" id="KW-0805">Transcription regulation</keyword>
<keyword evidence="7" id="KW-1185">Reference proteome</keyword>
<dbReference type="PROSITE" id="PS51077">
    <property type="entry name" value="HTH_ICLR"/>
    <property type="match status" value="1"/>
</dbReference>
<name>A0ABP9SFW1_9MICC</name>
<evidence type="ECO:0000256" key="3">
    <source>
        <dbReference type="ARBA" id="ARBA00023163"/>
    </source>
</evidence>
<dbReference type="Pfam" id="PF01614">
    <property type="entry name" value="IclR_C"/>
    <property type="match status" value="1"/>
</dbReference>
<dbReference type="PANTHER" id="PTHR30136:SF24">
    <property type="entry name" value="HTH-TYPE TRANSCRIPTIONAL REPRESSOR ALLR"/>
    <property type="match status" value="1"/>
</dbReference>
<dbReference type="InterPro" id="IPR014757">
    <property type="entry name" value="Tscrpt_reg_IclR_C"/>
</dbReference>